<evidence type="ECO:0000313" key="3">
    <source>
        <dbReference type="EMBL" id="GAA1398851.1"/>
    </source>
</evidence>
<dbReference type="InterPro" id="IPR003140">
    <property type="entry name" value="PLipase/COase/thioEstase"/>
</dbReference>
<evidence type="ECO:0000259" key="2">
    <source>
        <dbReference type="Pfam" id="PF02230"/>
    </source>
</evidence>
<accession>A0ABN1Y652</accession>
<protein>
    <submittedName>
        <fullName evidence="3">PHB depolymerase family esterase</fullName>
    </submittedName>
</protein>
<dbReference type="SUPFAM" id="SSF53474">
    <property type="entry name" value="alpha/beta-Hydrolases"/>
    <property type="match status" value="1"/>
</dbReference>
<keyword evidence="1" id="KW-0732">Signal</keyword>
<dbReference type="Proteomes" id="UP001501414">
    <property type="component" value="Unassembled WGS sequence"/>
</dbReference>
<proteinExistence type="predicted"/>
<dbReference type="PANTHER" id="PTHR43037:SF1">
    <property type="entry name" value="BLL1128 PROTEIN"/>
    <property type="match status" value="1"/>
</dbReference>
<organism evidence="3 4">
    <name type="scientific">Pseudonocardia kongjuensis</name>
    <dbReference type="NCBI Taxonomy" id="102227"/>
    <lineage>
        <taxon>Bacteria</taxon>
        <taxon>Bacillati</taxon>
        <taxon>Actinomycetota</taxon>
        <taxon>Actinomycetes</taxon>
        <taxon>Pseudonocardiales</taxon>
        <taxon>Pseudonocardiaceae</taxon>
        <taxon>Pseudonocardia</taxon>
    </lineage>
</organism>
<dbReference type="Gene3D" id="3.40.50.1820">
    <property type="entry name" value="alpha/beta hydrolase"/>
    <property type="match status" value="1"/>
</dbReference>
<sequence length="302" mass="31897">MTVDDRVRHSDETVTVAGRTRTFTVLGAPATGVPRALLLVFHGSRQDGAAFRSATGGSFDRLAEQGVVVAYLDGYRGNWNDARAQSGFPARRDGIDDVGFARAVIDKLAADGRVDPARVVALGYSNGGQMALRLLHEPSTPVAGIAVVAATMPEPANFLLAGNAPAARPVLLVHGTADRIVPYTGGAMSWWVRLLFSVGGRTLSMPETARYFAGHNGITDPPVDTEIARRSGPRDRTRIVQTDHRQPGRPAVRLLTVHGGGHTVPGPASAPAVLGPTSHDLDLAAEVARFFDLAGEAPEPRP</sequence>
<name>A0ABN1Y652_9PSEU</name>
<dbReference type="EMBL" id="BAAAJK010000042">
    <property type="protein sequence ID" value="GAA1398851.1"/>
    <property type="molecule type" value="Genomic_DNA"/>
</dbReference>
<comment type="caution">
    <text evidence="3">The sequence shown here is derived from an EMBL/GenBank/DDBJ whole genome shotgun (WGS) entry which is preliminary data.</text>
</comment>
<evidence type="ECO:0000256" key="1">
    <source>
        <dbReference type="ARBA" id="ARBA00022729"/>
    </source>
</evidence>
<gene>
    <name evidence="3" type="ORF">GCM10009613_53580</name>
</gene>
<feature type="domain" description="Phospholipase/carboxylesterase/thioesterase" evidence="2">
    <location>
        <begin position="103"/>
        <end position="188"/>
    </location>
</feature>
<dbReference type="InterPro" id="IPR050955">
    <property type="entry name" value="Plant_Biomass_Hydrol_Est"/>
</dbReference>
<dbReference type="RefSeq" id="WP_344027402.1">
    <property type="nucleotide sequence ID" value="NZ_BAAAJK010000042.1"/>
</dbReference>
<reference evidence="3 4" key="1">
    <citation type="journal article" date="2019" name="Int. J. Syst. Evol. Microbiol.">
        <title>The Global Catalogue of Microorganisms (GCM) 10K type strain sequencing project: providing services to taxonomists for standard genome sequencing and annotation.</title>
        <authorList>
            <consortium name="The Broad Institute Genomics Platform"/>
            <consortium name="The Broad Institute Genome Sequencing Center for Infectious Disease"/>
            <person name="Wu L."/>
            <person name="Ma J."/>
        </authorList>
    </citation>
    <scope>NUCLEOTIDE SEQUENCE [LARGE SCALE GENOMIC DNA]</scope>
    <source>
        <strain evidence="3 4">JCM 11896</strain>
    </source>
</reference>
<keyword evidence="4" id="KW-1185">Reference proteome</keyword>
<dbReference type="InterPro" id="IPR029058">
    <property type="entry name" value="AB_hydrolase_fold"/>
</dbReference>
<dbReference type="PANTHER" id="PTHR43037">
    <property type="entry name" value="UNNAMED PRODUCT-RELATED"/>
    <property type="match status" value="1"/>
</dbReference>
<dbReference type="Pfam" id="PF02230">
    <property type="entry name" value="Abhydrolase_2"/>
    <property type="match status" value="1"/>
</dbReference>
<evidence type="ECO:0000313" key="4">
    <source>
        <dbReference type="Proteomes" id="UP001501414"/>
    </source>
</evidence>